<evidence type="ECO:0000313" key="3">
    <source>
        <dbReference type="EMBL" id="MEE2566082.1"/>
    </source>
</evidence>
<feature type="transmembrane region" description="Helical" evidence="1">
    <location>
        <begin position="29"/>
        <end position="55"/>
    </location>
</feature>
<keyword evidence="1" id="KW-1133">Transmembrane helix</keyword>
<dbReference type="PANTHER" id="PTHR37938">
    <property type="entry name" value="BLL0215 PROTEIN"/>
    <property type="match status" value="1"/>
</dbReference>
<dbReference type="Pfam" id="PF03703">
    <property type="entry name" value="bPH_2"/>
    <property type="match status" value="1"/>
</dbReference>
<dbReference type="PANTHER" id="PTHR37938:SF1">
    <property type="entry name" value="BLL0215 PROTEIN"/>
    <property type="match status" value="1"/>
</dbReference>
<keyword evidence="4" id="KW-1185">Reference proteome</keyword>
<organism evidence="3 4">
    <name type="scientific">Hyphobacterium marinum</name>
    <dbReference type="NCBI Taxonomy" id="3116574"/>
    <lineage>
        <taxon>Bacteria</taxon>
        <taxon>Pseudomonadati</taxon>
        <taxon>Pseudomonadota</taxon>
        <taxon>Alphaproteobacteria</taxon>
        <taxon>Maricaulales</taxon>
        <taxon>Maricaulaceae</taxon>
        <taxon>Hyphobacterium</taxon>
    </lineage>
</organism>
<evidence type="ECO:0000256" key="1">
    <source>
        <dbReference type="SAM" id="Phobius"/>
    </source>
</evidence>
<comment type="caution">
    <text evidence="3">The sequence shown here is derived from an EMBL/GenBank/DDBJ whole genome shotgun (WGS) entry which is preliminary data.</text>
</comment>
<dbReference type="EMBL" id="JAZDRO010000002">
    <property type="protein sequence ID" value="MEE2566082.1"/>
    <property type="molecule type" value="Genomic_DNA"/>
</dbReference>
<protein>
    <submittedName>
        <fullName evidence="3">PH domain-containing protein</fullName>
    </submittedName>
</protein>
<evidence type="ECO:0000259" key="2">
    <source>
        <dbReference type="Pfam" id="PF03703"/>
    </source>
</evidence>
<name>A0ABU7LWZ7_9PROT</name>
<evidence type="ECO:0000313" key="4">
    <source>
        <dbReference type="Proteomes" id="UP001310692"/>
    </source>
</evidence>
<feature type="domain" description="YdbS-like PH" evidence="2">
    <location>
        <begin position="63"/>
        <end position="130"/>
    </location>
</feature>
<reference evidence="3 4" key="1">
    <citation type="submission" date="2024-01" db="EMBL/GenBank/DDBJ databases">
        <title>Hyphobacterium bacterium isolated from marine sediment.</title>
        <authorList>
            <person name="Zhao S."/>
        </authorList>
    </citation>
    <scope>NUCLEOTIDE SEQUENCE [LARGE SCALE GENOMIC DNA]</scope>
    <source>
        <strain evidence="3 4">Y60-23</strain>
    </source>
</reference>
<gene>
    <name evidence="3" type="ORF">V0U35_05260</name>
</gene>
<proteinExistence type="predicted"/>
<accession>A0ABU7LWZ7</accession>
<sequence length="140" mass="15734">MGYVTRSSADDETVVRNIPLHWLHYAGGLFWTVLLVAAAPFTLGISLVFLLFVWIPILTIERAVTTHRIVFKKGFFNISSDEMQLAAVETVEFEQSFLGQILGYATIKVTGRGVSNLDLKMVPDPYDVKKAIERAERDDD</sequence>
<keyword evidence="1" id="KW-0812">Transmembrane</keyword>
<dbReference type="RefSeq" id="WP_330195623.1">
    <property type="nucleotide sequence ID" value="NZ_JAZDRO010000002.1"/>
</dbReference>
<dbReference type="Proteomes" id="UP001310692">
    <property type="component" value="Unassembled WGS sequence"/>
</dbReference>
<dbReference type="InterPro" id="IPR005182">
    <property type="entry name" value="YdbS-like_PH"/>
</dbReference>
<keyword evidence="1" id="KW-0472">Membrane</keyword>